<reference evidence="1" key="2">
    <citation type="journal article" date="2015" name="Fish Shellfish Immunol.">
        <title>Early steps in the European eel (Anguilla anguilla)-Vibrio vulnificus interaction in the gills: Role of the RtxA13 toxin.</title>
        <authorList>
            <person name="Callol A."/>
            <person name="Pajuelo D."/>
            <person name="Ebbesson L."/>
            <person name="Teles M."/>
            <person name="MacKenzie S."/>
            <person name="Amaro C."/>
        </authorList>
    </citation>
    <scope>NUCLEOTIDE SEQUENCE</scope>
</reference>
<sequence>MIEDRIRSNKNHVILPGFLTKTLRSKVGYS</sequence>
<evidence type="ECO:0000313" key="1">
    <source>
        <dbReference type="EMBL" id="JAH88885.1"/>
    </source>
</evidence>
<reference evidence="1" key="1">
    <citation type="submission" date="2014-11" db="EMBL/GenBank/DDBJ databases">
        <authorList>
            <person name="Amaro Gonzalez C."/>
        </authorList>
    </citation>
    <scope>NUCLEOTIDE SEQUENCE</scope>
</reference>
<dbReference type="AlphaFoldDB" id="A0A0E9WH42"/>
<protein>
    <submittedName>
        <fullName evidence="1">Uncharacterized protein</fullName>
    </submittedName>
</protein>
<name>A0A0E9WH42_ANGAN</name>
<accession>A0A0E9WH42</accession>
<dbReference type="EMBL" id="GBXM01019692">
    <property type="protein sequence ID" value="JAH88885.1"/>
    <property type="molecule type" value="Transcribed_RNA"/>
</dbReference>
<organism evidence="1">
    <name type="scientific">Anguilla anguilla</name>
    <name type="common">European freshwater eel</name>
    <name type="synonym">Muraena anguilla</name>
    <dbReference type="NCBI Taxonomy" id="7936"/>
    <lineage>
        <taxon>Eukaryota</taxon>
        <taxon>Metazoa</taxon>
        <taxon>Chordata</taxon>
        <taxon>Craniata</taxon>
        <taxon>Vertebrata</taxon>
        <taxon>Euteleostomi</taxon>
        <taxon>Actinopterygii</taxon>
        <taxon>Neopterygii</taxon>
        <taxon>Teleostei</taxon>
        <taxon>Anguilliformes</taxon>
        <taxon>Anguillidae</taxon>
        <taxon>Anguilla</taxon>
    </lineage>
</organism>
<proteinExistence type="predicted"/>